<evidence type="ECO:0000259" key="3">
    <source>
        <dbReference type="PROSITE" id="PS51186"/>
    </source>
</evidence>
<evidence type="ECO:0000313" key="4">
    <source>
        <dbReference type="EMBL" id="MDZ5607739.1"/>
    </source>
</evidence>
<evidence type="ECO:0000256" key="1">
    <source>
        <dbReference type="ARBA" id="ARBA00022679"/>
    </source>
</evidence>
<organism evidence="4 5">
    <name type="scientific">Bacillus bingmayongensis</name>
    <dbReference type="NCBI Taxonomy" id="1150157"/>
    <lineage>
        <taxon>Bacteria</taxon>
        <taxon>Bacillati</taxon>
        <taxon>Bacillota</taxon>
        <taxon>Bacilli</taxon>
        <taxon>Bacillales</taxon>
        <taxon>Bacillaceae</taxon>
        <taxon>Bacillus</taxon>
    </lineage>
</organism>
<evidence type="ECO:0000256" key="2">
    <source>
        <dbReference type="ARBA" id="ARBA00023315"/>
    </source>
</evidence>
<proteinExistence type="predicted"/>
<dbReference type="PANTHER" id="PTHR43420">
    <property type="entry name" value="ACETYLTRANSFERASE"/>
    <property type="match status" value="1"/>
</dbReference>
<dbReference type="InterPro" id="IPR000182">
    <property type="entry name" value="GNAT_dom"/>
</dbReference>
<dbReference type="SUPFAM" id="SSF55729">
    <property type="entry name" value="Acyl-CoA N-acyltransferases (Nat)"/>
    <property type="match status" value="1"/>
</dbReference>
<protein>
    <submittedName>
        <fullName evidence="4">GNAT family N-acetyltransferase</fullName>
    </submittedName>
</protein>
<dbReference type="PANTHER" id="PTHR43420:SF47">
    <property type="entry name" value="N-ACETYLTRANSFERASE DOMAIN-CONTAINING PROTEIN"/>
    <property type="match status" value="1"/>
</dbReference>
<keyword evidence="5" id="KW-1185">Reference proteome</keyword>
<feature type="domain" description="N-acetyltransferase" evidence="3">
    <location>
        <begin position="3"/>
        <end position="151"/>
    </location>
</feature>
<name>A0ABU5JWE2_9BACI</name>
<dbReference type="InterPro" id="IPR050680">
    <property type="entry name" value="YpeA/RimI_acetyltransf"/>
</dbReference>
<dbReference type="Gene3D" id="3.40.630.30">
    <property type="match status" value="1"/>
</dbReference>
<dbReference type="Gene3D" id="1.10.287.900">
    <property type="entry name" value="The crystal structure of the spermine/spermidine acetyltransferase from enterococcus faecali"/>
    <property type="match status" value="1"/>
</dbReference>
<dbReference type="CDD" id="cd04301">
    <property type="entry name" value="NAT_SF"/>
    <property type="match status" value="1"/>
</dbReference>
<gene>
    <name evidence="4" type="ORF">U2I54_11690</name>
</gene>
<accession>A0ABU5JWE2</accession>
<reference evidence="5" key="1">
    <citation type="submission" date="2023-11" db="EMBL/GenBank/DDBJ databases">
        <title>Genome Sequence of Bacillus pseudomycoides stain BUPM19.</title>
        <authorList>
            <person name="Farhat A."/>
        </authorList>
    </citation>
    <scope>NUCLEOTIDE SEQUENCE [LARGE SCALE GENOMIC DNA]</scope>
    <source>
        <strain evidence="5">BUPM19</strain>
    </source>
</reference>
<sequence length="158" mass="18248">MNLHICEVTANNWRSVAALDVATEQQQFIESNTFSLAESLYEENGTSLGLYDGETLIGYAMYGWYSAKDDSVWLDRFMIDYHFQGNGYAKRFLHLLIQYLQQKFQCKKIYLSLHPENKPAMRLYESFGFHLTGDIDDEGPVVGVVMELLIDERKSLLN</sequence>
<dbReference type="RefSeq" id="WP_207993410.1">
    <property type="nucleotide sequence ID" value="NZ_JAXOVW010000020.1"/>
</dbReference>
<dbReference type="Proteomes" id="UP001291930">
    <property type="component" value="Unassembled WGS sequence"/>
</dbReference>
<keyword evidence="2" id="KW-0012">Acyltransferase</keyword>
<evidence type="ECO:0000313" key="5">
    <source>
        <dbReference type="Proteomes" id="UP001291930"/>
    </source>
</evidence>
<dbReference type="InterPro" id="IPR027455">
    <property type="entry name" value="Sper_AcTfrase_N"/>
</dbReference>
<dbReference type="InterPro" id="IPR016181">
    <property type="entry name" value="Acyl_CoA_acyltransferase"/>
</dbReference>
<dbReference type="Pfam" id="PF00583">
    <property type="entry name" value="Acetyltransf_1"/>
    <property type="match status" value="1"/>
</dbReference>
<dbReference type="PROSITE" id="PS51186">
    <property type="entry name" value="GNAT"/>
    <property type="match status" value="1"/>
</dbReference>
<dbReference type="EMBL" id="JAXOVW010000020">
    <property type="protein sequence ID" value="MDZ5607739.1"/>
    <property type="molecule type" value="Genomic_DNA"/>
</dbReference>
<comment type="caution">
    <text evidence="4">The sequence shown here is derived from an EMBL/GenBank/DDBJ whole genome shotgun (WGS) entry which is preliminary data.</text>
</comment>
<keyword evidence="1" id="KW-0808">Transferase</keyword>